<reference evidence="4 5" key="1">
    <citation type="submission" date="2016-10" db="EMBL/GenBank/DDBJ databases">
        <authorList>
            <person name="de Groot N.N."/>
        </authorList>
    </citation>
    <scope>NUCLEOTIDE SEQUENCE [LARGE SCALE GENOMIC DNA]</scope>
    <source>
        <strain evidence="4 5">F</strain>
    </source>
</reference>
<feature type="domain" description="Flavodoxin-like fold" evidence="3">
    <location>
        <begin position="1"/>
        <end position="155"/>
    </location>
</feature>
<dbReference type="AlphaFoldDB" id="A0A1I6IT48"/>
<dbReference type="Pfam" id="PF02525">
    <property type="entry name" value="Flavodoxin_2"/>
    <property type="match status" value="1"/>
</dbReference>
<proteinExistence type="predicted"/>
<dbReference type="EMBL" id="FOZC01000003">
    <property type="protein sequence ID" value="SFR69898.1"/>
    <property type="molecule type" value="Genomic_DNA"/>
</dbReference>
<sequence>MKILIINGSPYKENSTTLKITRAFMEGLNETAEIVHTIDLDINPCRACYACWVKTNGKCVQNDEAITVLNKIREADLVIWSIPLYCYSAPSHCKALMDRTVCFNSAEMYLGDDECTHHYGYEDGSKKTVLISSGGLPDVKGNFDGLVFQLKRMFGENTATILCAEAGLFLSPETEPLTLPYLEAAKKAGTEYKATGLISKDTQMILDVPMIPTDMYIANVNATFSAMKEKN</sequence>
<dbReference type="SUPFAM" id="SSF52218">
    <property type="entry name" value="Flavoproteins"/>
    <property type="match status" value="1"/>
</dbReference>
<organism evidence="4 5">
    <name type="scientific">[Clostridium] aminophilum</name>
    <dbReference type="NCBI Taxonomy" id="1526"/>
    <lineage>
        <taxon>Bacteria</taxon>
        <taxon>Bacillati</taxon>
        <taxon>Bacillota</taxon>
        <taxon>Clostridia</taxon>
        <taxon>Lachnospirales</taxon>
        <taxon>Lachnospiraceae</taxon>
    </lineage>
</organism>
<dbReference type="InterPro" id="IPR003680">
    <property type="entry name" value="Flavodoxin_fold"/>
</dbReference>
<dbReference type="Proteomes" id="UP000214760">
    <property type="component" value="Unassembled WGS sequence"/>
</dbReference>
<dbReference type="PANTHER" id="PTHR43278:SF4">
    <property type="entry name" value="NAD(P)H-DEPENDENT FMN-CONTAINING OXIDOREDUCTASE YWQN-RELATED"/>
    <property type="match status" value="1"/>
</dbReference>
<dbReference type="InterPro" id="IPR051796">
    <property type="entry name" value="ISF_SsuE-like"/>
</dbReference>
<dbReference type="Gene3D" id="3.40.50.360">
    <property type="match status" value="1"/>
</dbReference>
<name>A0A1I6IT48_9FIRM</name>
<evidence type="ECO:0000313" key="5">
    <source>
        <dbReference type="Proteomes" id="UP000214760"/>
    </source>
</evidence>
<evidence type="ECO:0000313" key="4">
    <source>
        <dbReference type="EMBL" id="SFR69898.1"/>
    </source>
</evidence>
<gene>
    <name evidence="4" type="ORF">SAMN02910262_00786</name>
</gene>
<protein>
    <submittedName>
        <fullName evidence="4">Flavodoxin-like fold</fullName>
    </submittedName>
</protein>
<dbReference type="InterPro" id="IPR029039">
    <property type="entry name" value="Flavoprotein-like_sf"/>
</dbReference>
<dbReference type="PANTHER" id="PTHR43278">
    <property type="entry name" value="NAD(P)H-DEPENDENT FMN-CONTAINING OXIDOREDUCTASE YWQN-RELATED"/>
    <property type="match status" value="1"/>
</dbReference>
<accession>A0A1I6IT48</accession>
<keyword evidence="2" id="KW-0288">FMN</keyword>
<evidence type="ECO:0000259" key="3">
    <source>
        <dbReference type="Pfam" id="PF02525"/>
    </source>
</evidence>
<evidence type="ECO:0000256" key="2">
    <source>
        <dbReference type="ARBA" id="ARBA00022643"/>
    </source>
</evidence>
<evidence type="ECO:0000256" key="1">
    <source>
        <dbReference type="ARBA" id="ARBA00022630"/>
    </source>
</evidence>
<dbReference type="RefSeq" id="WP_031471742.1">
    <property type="nucleotide sequence ID" value="NZ_FOZC01000003.1"/>
</dbReference>
<keyword evidence="1" id="KW-0285">Flavoprotein</keyword>